<protein>
    <submittedName>
        <fullName evidence="2">Uncharacterized protein</fullName>
    </submittedName>
</protein>
<dbReference type="AlphaFoldDB" id="A0AAW1NNM0"/>
<evidence type="ECO:0000256" key="1">
    <source>
        <dbReference type="SAM" id="Phobius"/>
    </source>
</evidence>
<accession>A0AAW1NNM0</accession>
<dbReference type="EMBL" id="JALJOQ010000179">
    <property type="protein sequence ID" value="KAK9791367.1"/>
    <property type="molecule type" value="Genomic_DNA"/>
</dbReference>
<keyword evidence="1" id="KW-1133">Transmembrane helix</keyword>
<gene>
    <name evidence="2" type="ORF">WJX73_010767</name>
</gene>
<keyword evidence="3" id="KW-1185">Reference proteome</keyword>
<dbReference type="Proteomes" id="UP001465755">
    <property type="component" value="Unassembled WGS sequence"/>
</dbReference>
<evidence type="ECO:0000313" key="2">
    <source>
        <dbReference type="EMBL" id="KAK9791367.1"/>
    </source>
</evidence>
<proteinExistence type="predicted"/>
<comment type="caution">
    <text evidence="2">The sequence shown here is derived from an EMBL/GenBank/DDBJ whole genome shotgun (WGS) entry which is preliminary data.</text>
</comment>
<name>A0AAW1NNM0_9CHLO</name>
<feature type="transmembrane region" description="Helical" evidence="1">
    <location>
        <begin position="136"/>
        <end position="157"/>
    </location>
</feature>
<reference evidence="2 3" key="1">
    <citation type="journal article" date="2024" name="Nat. Commun.">
        <title>Phylogenomics reveals the evolutionary origins of lichenization in chlorophyte algae.</title>
        <authorList>
            <person name="Puginier C."/>
            <person name="Libourel C."/>
            <person name="Otte J."/>
            <person name="Skaloud P."/>
            <person name="Haon M."/>
            <person name="Grisel S."/>
            <person name="Petersen M."/>
            <person name="Berrin J.G."/>
            <person name="Delaux P.M."/>
            <person name="Dal Grande F."/>
            <person name="Keller J."/>
        </authorList>
    </citation>
    <scope>NUCLEOTIDE SEQUENCE [LARGE SCALE GENOMIC DNA]</scope>
    <source>
        <strain evidence="2 3">SAG 2036</strain>
    </source>
</reference>
<feature type="transmembrane region" description="Helical" evidence="1">
    <location>
        <begin position="95"/>
        <end position="116"/>
    </location>
</feature>
<keyword evidence="1" id="KW-0812">Transmembrane</keyword>
<sequence length="163" mass="17805">MPTTLHCFGHCTGLRATQHLQTLPCRHQHSFRKWGLARKGCFRAYAEQKRPGQLDEDENLLQDMQQFQARLADKASNEVEQASGEGGLKSTIDQILIADFFFILGALGWLGVGVGLQSTGVSTAPADLWFKLWPVVFQPALGVLMLGAIVSAVAGRIQGEGKQ</sequence>
<keyword evidence="1" id="KW-0472">Membrane</keyword>
<evidence type="ECO:0000313" key="3">
    <source>
        <dbReference type="Proteomes" id="UP001465755"/>
    </source>
</evidence>
<organism evidence="2 3">
    <name type="scientific">Symbiochloris irregularis</name>
    <dbReference type="NCBI Taxonomy" id="706552"/>
    <lineage>
        <taxon>Eukaryota</taxon>
        <taxon>Viridiplantae</taxon>
        <taxon>Chlorophyta</taxon>
        <taxon>core chlorophytes</taxon>
        <taxon>Trebouxiophyceae</taxon>
        <taxon>Trebouxiales</taxon>
        <taxon>Trebouxiaceae</taxon>
        <taxon>Symbiochloris</taxon>
    </lineage>
</organism>